<gene>
    <name evidence="5" type="primary">yciB</name>
    <name evidence="6" type="ORF">V0U35_02500</name>
</gene>
<dbReference type="PANTHER" id="PTHR36917:SF1">
    <property type="entry name" value="INNER MEMBRANE-SPANNING PROTEIN YCIB"/>
    <property type="match status" value="1"/>
</dbReference>
<evidence type="ECO:0000256" key="5">
    <source>
        <dbReference type="HAMAP-Rule" id="MF_00189"/>
    </source>
</evidence>
<name>A0ABU7LVF8_9PROT</name>
<keyword evidence="7" id="KW-1185">Reference proteome</keyword>
<keyword evidence="3 5" id="KW-1133">Transmembrane helix</keyword>
<dbReference type="Proteomes" id="UP001310692">
    <property type="component" value="Unassembled WGS sequence"/>
</dbReference>
<evidence type="ECO:0000256" key="4">
    <source>
        <dbReference type="ARBA" id="ARBA00023136"/>
    </source>
</evidence>
<evidence type="ECO:0000256" key="1">
    <source>
        <dbReference type="ARBA" id="ARBA00022475"/>
    </source>
</evidence>
<sequence length="217" mass="24334">MTETKSTAAQGSQLITDVGPVALFMGVYFIGGRIVGSDAIYWATGIFIIAMLAALVYARLVQKRWPMMLLFSAVIVTFMGGMGIYLQDPIFIFMKPTIVNLFLSFLILIGLAFGVNIWRVFFSGIFDLPGPIWTILAIRWALYFQFLALLNEFLWRHITDSTVAESARWFDGLEFTEGLWVTFKGVVMVLSVIFALINIPIVLKHQKKDDDTATVTG</sequence>
<dbReference type="PANTHER" id="PTHR36917">
    <property type="entry name" value="INTRACELLULAR SEPTATION PROTEIN A-RELATED"/>
    <property type="match status" value="1"/>
</dbReference>
<dbReference type="InterPro" id="IPR006008">
    <property type="entry name" value="YciB"/>
</dbReference>
<evidence type="ECO:0000313" key="6">
    <source>
        <dbReference type="EMBL" id="MEE2565538.1"/>
    </source>
</evidence>
<feature type="transmembrane region" description="Helical" evidence="5">
    <location>
        <begin position="40"/>
        <end position="60"/>
    </location>
</feature>
<dbReference type="HAMAP" id="MF_00189">
    <property type="entry name" value="YciB"/>
    <property type="match status" value="1"/>
</dbReference>
<comment type="caution">
    <text evidence="6">The sequence shown here is derived from an EMBL/GenBank/DDBJ whole genome shotgun (WGS) entry which is preliminary data.</text>
</comment>
<comment type="function">
    <text evidence="5">Plays a role in cell envelope biogenesis, maintenance of cell envelope integrity and membrane homeostasis.</text>
</comment>
<organism evidence="6 7">
    <name type="scientific">Hyphobacterium marinum</name>
    <dbReference type="NCBI Taxonomy" id="3116574"/>
    <lineage>
        <taxon>Bacteria</taxon>
        <taxon>Pseudomonadati</taxon>
        <taxon>Pseudomonadota</taxon>
        <taxon>Alphaproteobacteria</taxon>
        <taxon>Maricaulales</taxon>
        <taxon>Maricaulaceae</taxon>
        <taxon>Hyphobacterium</taxon>
    </lineage>
</organism>
<keyword evidence="2 5" id="KW-0812">Transmembrane</keyword>
<keyword evidence="5" id="KW-0997">Cell inner membrane</keyword>
<feature type="transmembrane region" description="Helical" evidence="5">
    <location>
        <begin position="98"/>
        <end position="118"/>
    </location>
</feature>
<proteinExistence type="inferred from homology"/>
<evidence type="ECO:0000313" key="7">
    <source>
        <dbReference type="Proteomes" id="UP001310692"/>
    </source>
</evidence>
<feature type="transmembrane region" description="Helical" evidence="5">
    <location>
        <begin position="14"/>
        <end position="34"/>
    </location>
</feature>
<dbReference type="EMBL" id="JAZDRO010000001">
    <property type="protein sequence ID" value="MEE2565538.1"/>
    <property type="molecule type" value="Genomic_DNA"/>
</dbReference>
<protein>
    <recommendedName>
        <fullName evidence="5">Inner membrane-spanning protein YciB</fullName>
    </recommendedName>
</protein>
<evidence type="ECO:0000256" key="2">
    <source>
        <dbReference type="ARBA" id="ARBA00022692"/>
    </source>
</evidence>
<comment type="subcellular location">
    <subcellularLocation>
        <location evidence="5">Cell inner membrane</location>
        <topology evidence="5">Multi-pass membrane protein</topology>
    </subcellularLocation>
</comment>
<keyword evidence="4 5" id="KW-0472">Membrane</keyword>
<feature type="transmembrane region" description="Helical" evidence="5">
    <location>
        <begin position="130"/>
        <end position="150"/>
    </location>
</feature>
<accession>A0ABU7LVF8</accession>
<dbReference type="Pfam" id="PF04279">
    <property type="entry name" value="IspA"/>
    <property type="match status" value="1"/>
</dbReference>
<keyword evidence="1 5" id="KW-1003">Cell membrane</keyword>
<evidence type="ECO:0000256" key="3">
    <source>
        <dbReference type="ARBA" id="ARBA00022989"/>
    </source>
</evidence>
<reference evidence="6 7" key="1">
    <citation type="submission" date="2024-01" db="EMBL/GenBank/DDBJ databases">
        <title>Hyphobacterium bacterium isolated from marine sediment.</title>
        <authorList>
            <person name="Zhao S."/>
        </authorList>
    </citation>
    <scope>NUCLEOTIDE SEQUENCE [LARGE SCALE GENOMIC DNA]</scope>
    <source>
        <strain evidence="6 7">Y60-23</strain>
    </source>
</reference>
<feature type="transmembrane region" description="Helical" evidence="5">
    <location>
        <begin position="178"/>
        <end position="199"/>
    </location>
</feature>
<feature type="transmembrane region" description="Helical" evidence="5">
    <location>
        <begin position="67"/>
        <end position="86"/>
    </location>
</feature>
<comment type="similarity">
    <text evidence="5">Belongs to the YciB family.</text>
</comment>
<dbReference type="RefSeq" id="WP_330195073.1">
    <property type="nucleotide sequence ID" value="NZ_JAZDRO010000001.1"/>
</dbReference>